<dbReference type="GO" id="GO:0016779">
    <property type="term" value="F:nucleotidyltransferase activity"/>
    <property type="evidence" value="ECO:0007669"/>
    <property type="project" value="InterPro"/>
</dbReference>
<name>A0A1V4QFH7_UNCW3</name>
<dbReference type="SUPFAM" id="SSF81301">
    <property type="entry name" value="Nucleotidyltransferase"/>
    <property type="match status" value="1"/>
</dbReference>
<organism evidence="2 3">
    <name type="scientific">candidate division WOR-3 bacterium 4484_100</name>
    <dbReference type="NCBI Taxonomy" id="1936077"/>
    <lineage>
        <taxon>Bacteria</taxon>
        <taxon>Bacteria division WOR-3</taxon>
    </lineage>
</organism>
<proteinExistence type="predicted"/>
<dbReference type="AlphaFoldDB" id="A0A1V4QFH7"/>
<feature type="domain" description="Polymerase nucleotidyl transferase" evidence="1">
    <location>
        <begin position="16"/>
        <end position="74"/>
    </location>
</feature>
<dbReference type="CDD" id="cd05403">
    <property type="entry name" value="NT_KNTase_like"/>
    <property type="match status" value="1"/>
</dbReference>
<dbReference type="InterPro" id="IPR043519">
    <property type="entry name" value="NT_sf"/>
</dbReference>
<dbReference type="Pfam" id="PF01909">
    <property type="entry name" value="NTP_transf_2"/>
    <property type="match status" value="1"/>
</dbReference>
<accession>A0A1V4QFH7</accession>
<sequence length="108" mass="12248">MSRSRFLNRKKVIAEIKHIAQRLKRRNKDIKKIVLFGSIATGDFTLYSDADILIVLTKSNKRFIDRIPSFLIAFLDADIGVDVFPYTEEEVLNIPLAKDALSKGLVLA</sequence>
<gene>
    <name evidence="2" type="ORF">BXT86_06270</name>
</gene>
<evidence type="ECO:0000259" key="1">
    <source>
        <dbReference type="Pfam" id="PF01909"/>
    </source>
</evidence>
<comment type="caution">
    <text evidence="2">The sequence shown here is derived from an EMBL/GenBank/DDBJ whole genome shotgun (WGS) entry which is preliminary data.</text>
</comment>
<protein>
    <recommendedName>
        <fullName evidence="1">Polymerase nucleotidyl transferase domain-containing protein</fullName>
    </recommendedName>
</protein>
<reference evidence="3" key="1">
    <citation type="submission" date="2017-01" db="EMBL/GenBank/DDBJ databases">
        <title>Novel pathways for hydrocarbon cycling and metabolic interdependencies in hydrothermal sediment communities.</title>
        <authorList>
            <person name="Dombrowski N."/>
            <person name="Seitz K."/>
            <person name="Teske A."/>
            <person name="Baker B."/>
        </authorList>
    </citation>
    <scope>NUCLEOTIDE SEQUENCE [LARGE SCALE GENOMIC DNA]</scope>
</reference>
<evidence type="ECO:0000313" key="2">
    <source>
        <dbReference type="EMBL" id="OPX17486.1"/>
    </source>
</evidence>
<dbReference type="PANTHER" id="PTHR43449:SF1">
    <property type="entry name" value="POLYMERASE BETA NUCLEOTIDYLTRANSFERASE DOMAIN-CONTAINING PROTEIN"/>
    <property type="match status" value="1"/>
</dbReference>
<dbReference type="InterPro" id="IPR002934">
    <property type="entry name" value="Polymerase_NTP_transf_dom"/>
</dbReference>
<dbReference type="EMBL" id="MUKB01000118">
    <property type="protein sequence ID" value="OPX17486.1"/>
    <property type="molecule type" value="Genomic_DNA"/>
</dbReference>
<dbReference type="PANTHER" id="PTHR43449">
    <property type="entry name" value="NUCLEOTIDYLTRANSFERASE"/>
    <property type="match status" value="1"/>
</dbReference>
<evidence type="ECO:0000313" key="3">
    <source>
        <dbReference type="Proteomes" id="UP000191663"/>
    </source>
</evidence>
<dbReference type="Proteomes" id="UP000191663">
    <property type="component" value="Unassembled WGS sequence"/>
</dbReference>
<dbReference type="Gene3D" id="3.30.460.10">
    <property type="entry name" value="Beta Polymerase, domain 2"/>
    <property type="match status" value="1"/>
</dbReference>